<feature type="transmembrane region" description="Helical" evidence="1">
    <location>
        <begin position="415"/>
        <end position="442"/>
    </location>
</feature>
<evidence type="ECO:0000256" key="1">
    <source>
        <dbReference type="SAM" id="Phobius"/>
    </source>
</evidence>
<proteinExistence type="predicted"/>
<reference evidence="2 3" key="1">
    <citation type="submission" date="2019-09" db="EMBL/GenBank/DDBJ databases">
        <title>Bifidobacterium canis sp. nov., isolated from the digestive tract of German Shepherd dog puppy.</title>
        <authorList>
            <person name="Bunesova V."/>
        </authorList>
    </citation>
    <scope>NUCLEOTIDE SEQUENCE [LARGE SCALE GENOMIC DNA]</scope>
    <source>
        <strain evidence="2 3">GSD1FS</strain>
    </source>
</reference>
<keyword evidence="1" id="KW-0472">Membrane</keyword>
<dbReference type="GO" id="GO:0052689">
    <property type="term" value="F:carboxylic ester hydrolase activity"/>
    <property type="evidence" value="ECO:0007669"/>
    <property type="project" value="TreeGrafter"/>
</dbReference>
<feature type="transmembrane region" description="Helical" evidence="1">
    <location>
        <begin position="370"/>
        <end position="394"/>
    </location>
</feature>
<keyword evidence="3" id="KW-1185">Reference proteome</keyword>
<accession>A0A7K1J696</accession>
<dbReference type="InterPro" id="IPR029058">
    <property type="entry name" value="AB_hydrolase_fold"/>
</dbReference>
<feature type="transmembrane region" description="Helical" evidence="1">
    <location>
        <begin position="508"/>
        <end position="531"/>
    </location>
</feature>
<dbReference type="PANTHER" id="PTHR43265">
    <property type="entry name" value="ESTERASE ESTD"/>
    <property type="match status" value="1"/>
</dbReference>
<dbReference type="RefSeq" id="WP_343030230.1">
    <property type="nucleotide sequence ID" value="NZ_WNLP01000006.1"/>
</dbReference>
<comment type="caution">
    <text evidence="2">The sequence shown here is derived from an EMBL/GenBank/DDBJ whole genome shotgun (WGS) entry which is preliminary data.</text>
</comment>
<evidence type="ECO:0000313" key="3">
    <source>
        <dbReference type="Proteomes" id="UP000487882"/>
    </source>
</evidence>
<dbReference type="AlphaFoldDB" id="A0A7K1J696"/>
<evidence type="ECO:0000313" key="2">
    <source>
        <dbReference type="EMBL" id="MUH59975.1"/>
    </source>
</evidence>
<dbReference type="Gene3D" id="3.40.50.1820">
    <property type="entry name" value="alpha/beta hydrolase"/>
    <property type="match status" value="1"/>
</dbReference>
<keyword evidence="1" id="KW-0812">Transmembrane</keyword>
<dbReference type="Proteomes" id="UP000487882">
    <property type="component" value="Unassembled WGS sequence"/>
</dbReference>
<organism evidence="2 3">
    <name type="scientific">Bifidobacterium canis</name>
    <dbReference type="NCBI Taxonomy" id="2610880"/>
    <lineage>
        <taxon>Bacteria</taxon>
        <taxon>Bacillati</taxon>
        <taxon>Actinomycetota</taxon>
        <taxon>Actinomycetes</taxon>
        <taxon>Bifidobacteriales</taxon>
        <taxon>Bifidobacteriaceae</taxon>
        <taxon>Bifidobacterium</taxon>
    </lineage>
</organism>
<sequence>MQHFLKQFAWTLGVSILMVALFAGLGIAMEPKWSVKPLSTHLTVAESNTQIKAKGIATPQEGTYKVKETHTTLTISDGKTVNAIIREPVGAPANRAACVFVHGAGTGKAEEVYADLASAMASAGITTLVQDKRLDNYSALHRDYDSNAEDYLVGLNTLRKCKGVNPKMVGLYAESEGTWIASVMTHKDKSIAFQILTSAPVYSGRQQMAMAATEYLHIIGAPNGVVNIIPRLLSLNFSSLGLQYADFDADAYRDSLTMPLLINYGTIDPSMPIEQGAQQLLADAHSVGNSNVVVRYYPTNHQMRTGSSLSLPGLPLEKNYTHNLEDWVNSIAAGATASDWQTPMIAGSTPYQEYAVPDNIRPGLIRSVNVLFVLIAVCLISWLLTVGCCIGAFAQRRRKAAQTVDANGRVVVHRFATLSKVLIITNIVLLPLSIAGFVWYFVVAAKSAVSLTDNAAVLTAGWNALRCGFLILIVMNSWMWVRMFFFYGPGRIDRDEPKSNTRLAKGHTITVALLSVSVLCALTLGAFFGLVG</sequence>
<dbReference type="EMBL" id="WNLP01000006">
    <property type="protein sequence ID" value="MUH59975.1"/>
    <property type="molecule type" value="Genomic_DNA"/>
</dbReference>
<dbReference type="InterPro" id="IPR053145">
    <property type="entry name" value="AB_hydrolase_Est10"/>
</dbReference>
<dbReference type="SUPFAM" id="SSF53474">
    <property type="entry name" value="alpha/beta-Hydrolases"/>
    <property type="match status" value="1"/>
</dbReference>
<name>A0A7K1J696_9BIFI</name>
<feature type="transmembrane region" description="Helical" evidence="1">
    <location>
        <begin position="462"/>
        <end position="487"/>
    </location>
</feature>
<dbReference type="PANTHER" id="PTHR43265:SF1">
    <property type="entry name" value="ESTERASE ESTD"/>
    <property type="match status" value="1"/>
</dbReference>
<protein>
    <submittedName>
        <fullName evidence="2">Cytochrome C</fullName>
    </submittedName>
</protein>
<gene>
    <name evidence="2" type="ORF">GSD1FS_1318</name>
</gene>
<keyword evidence="1" id="KW-1133">Transmembrane helix</keyword>
<feature type="transmembrane region" description="Helical" evidence="1">
    <location>
        <begin position="7"/>
        <end position="29"/>
    </location>
</feature>